<dbReference type="GO" id="GO:0004658">
    <property type="term" value="F:propionyl-CoA carboxylase activity"/>
    <property type="evidence" value="ECO:0007669"/>
    <property type="project" value="InterPro"/>
</dbReference>
<sequence>MSENDEPGGDRPRLRVIRGDATPEEIAALVVALATRTAAPAKPPVRPRANWRRPVLRAPLAHGPGAWRASALPR</sequence>
<name>A0A543J246_9ACTN</name>
<dbReference type="AlphaFoldDB" id="A0A543J246"/>
<evidence type="ECO:0000313" key="1">
    <source>
        <dbReference type="EMBL" id="TQM76903.1"/>
    </source>
</evidence>
<protein>
    <submittedName>
        <fullName evidence="1">Acyl-CoA carboxylase epsilon subunit-like protein</fullName>
    </submittedName>
</protein>
<proteinExistence type="predicted"/>
<dbReference type="RefSeq" id="WP_142260716.1">
    <property type="nucleotide sequence ID" value="NZ_BMPV01000005.1"/>
</dbReference>
<evidence type="ECO:0000313" key="2">
    <source>
        <dbReference type="Proteomes" id="UP000319213"/>
    </source>
</evidence>
<comment type="caution">
    <text evidence="1">The sequence shown here is derived from an EMBL/GenBank/DDBJ whole genome shotgun (WGS) entry which is preliminary data.</text>
</comment>
<organism evidence="1 2">
    <name type="scientific">Thermopolyspora flexuosa</name>
    <dbReference type="NCBI Taxonomy" id="103836"/>
    <lineage>
        <taxon>Bacteria</taxon>
        <taxon>Bacillati</taxon>
        <taxon>Actinomycetota</taxon>
        <taxon>Actinomycetes</taxon>
        <taxon>Streptosporangiales</taxon>
        <taxon>Streptosporangiaceae</taxon>
        <taxon>Thermopolyspora</taxon>
    </lineage>
</organism>
<dbReference type="Pfam" id="PF13822">
    <property type="entry name" value="ACC_epsilon"/>
    <property type="match status" value="1"/>
</dbReference>
<dbReference type="EMBL" id="VFPQ01000001">
    <property type="protein sequence ID" value="TQM76903.1"/>
    <property type="molecule type" value="Genomic_DNA"/>
</dbReference>
<dbReference type="GO" id="GO:0003989">
    <property type="term" value="F:acetyl-CoA carboxylase activity"/>
    <property type="evidence" value="ECO:0007669"/>
    <property type="project" value="InterPro"/>
</dbReference>
<gene>
    <name evidence="1" type="ORF">FHX40_3654</name>
</gene>
<keyword evidence="2" id="KW-1185">Reference proteome</keyword>
<accession>A0A543J246</accession>
<dbReference type="Proteomes" id="UP000319213">
    <property type="component" value="Unassembled WGS sequence"/>
</dbReference>
<reference evidence="1 2" key="1">
    <citation type="submission" date="2019-06" db="EMBL/GenBank/DDBJ databases">
        <title>Sequencing the genomes of 1000 actinobacteria strains.</title>
        <authorList>
            <person name="Klenk H.-P."/>
        </authorList>
    </citation>
    <scope>NUCLEOTIDE SEQUENCE [LARGE SCALE GENOMIC DNA]</scope>
    <source>
        <strain evidence="1 2">DSM 43186</strain>
    </source>
</reference>
<dbReference type="InterPro" id="IPR032716">
    <property type="entry name" value="ACC_epsilon"/>
</dbReference>